<evidence type="ECO:0000313" key="1">
    <source>
        <dbReference type="EMBL" id="VZH85270.1"/>
    </source>
</evidence>
<sequence length="65" mass="6663">MSHVDSLAAKDAPHLADAVHTVIRGVNLANVLYQGSVTKTVSTQATGFGLAVPTQAKKTAFTVGV</sequence>
<evidence type="ECO:0000313" key="2">
    <source>
        <dbReference type="Proteomes" id="UP000423525"/>
    </source>
</evidence>
<accession>A0A6I8MBH5</accession>
<dbReference type="KEGG" id="crf:FRC0190_01244"/>
<gene>
    <name evidence="1" type="ORF">FRC0190_01244</name>
</gene>
<name>A0A6I8MBH5_9CORY</name>
<reference evidence="1 2" key="1">
    <citation type="submission" date="2019-11" db="EMBL/GenBank/DDBJ databases">
        <authorList>
            <person name="Brisse S."/>
        </authorList>
    </citation>
    <scope>NUCLEOTIDE SEQUENCE [LARGE SCALE GENOMIC DNA]</scope>
    <source>
        <strain evidence="1">FRC0190</strain>
    </source>
</reference>
<dbReference type="EMBL" id="LR738855">
    <property type="protein sequence ID" value="VZH85270.1"/>
    <property type="molecule type" value="Genomic_DNA"/>
</dbReference>
<dbReference type="RefSeq" id="WP_232053109.1">
    <property type="nucleotide sequence ID" value="NZ_CP168248.1"/>
</dbReference>
<protein>
    <submittedName>
        <fullName evidence="1">Uncharacterized protein</fullName>
    </submittedName>
</protein>
<organism evidence="1 2">
    <name type="scientific">Corynebacterium rouxii</name>
    <dbReference type="NCBI Taxonomy" id="2719119"/>
    <lineage>
        <taxon>Bacteria</taxon>
        <taxon>Bacillati</taxon>
        <taxon>Actinomycetota</taxon>
        <taxon>Actinomycetes</taxon>
        <taxon>Mycobacteriales</taxon>
        <taxon>Corynebacteriaceae</taxon>
        <taxon>Corynebacterium</taxon>
    </lineage>
</organism>
<proteinExistence type="predicted"/>
<dbReference type="AlphaFoldDB" id="A0A6I8MBH5"/>
<dbReference type="Proteomes" id="UP000423525">
    <property type="component" value="Chromosome"/>
</dbReference>